<keyword evidence="3" id="KW-1185">Reference proteome</keyword>
<dbReference type="Proteomes" id="UP001071230">
    <property type="component" value="Unassembled WGS sequence"/>
</dbReference>
<dbReference type="PANTHER" id="PTHR37954:SF3">
    <property type="entry name" value="DUF169 DOMAIN-CONTAINING PROTEIN"/>
    <property type="match status" value="1"/>
</dbReference>
<reference evidence="2" key="1">
    <citation type="submission" date="2014-11" db="EMBL/GenBank/DDBJ databases">
        <authorList>
            <person name="Hornung B.V."/>
        </authorList>
    </citation>
    <scope>NUCLEOTIDE SEQUENCE</scope>
    <source>
        <strain evidence="2">INE</strain>
    </source>
</reference>
<evidence type="ECO:0000313" key="1">
    <source>
        <dbReference type="EMBL" id="CAA7601494.1"/>
    </source>
</evidence>
<dbReference type="EMBL" id="LR746496">
    <property type="protein sequence ID" value="CAA7601494.1"/>
    <property type="molecule type" value="Genomic_DNA"/>
</dbReference>
<protein>
    <submittedName>
        <fullName evidence="2">Conserved protein</fullName>
    </submittedName>
    <submittedName>
        <fullName evidence="1">Uncharacterized ArCR, COG2043</fullName>
    </submittedName>
</protein>
<dbReference type="PANTHER" id="PTHR37954">
    <property type="entry name" value="BLL4979 PROTEIN"/>
    <property type="match status" value="1"/>
</dbReference>
<proteinExistence type="predicted"/>
<dbReference type="InterPro" id="IPR003748">
    <property type="entry name" value="DUF169"/>
</dbReference>
<dbReference type="Pfam" id="PF02596">
    <property type="entry name" value="DUF169"/>
    <property type="match status" value="1"/>
</dbReference>
<reference evidence="1" key="2">
    <citation type="submission" date="2020-01" db="EMBL/GenBank/DDBJ databases">
        <authorList>
            <person name="Hornung B."/>
        </authorList>
    </citation>
    <scope>NUCLEOTIDE SEQUENCE</scope>
    <source>
        <strain evidence="1">PacBioINE</strain>
    </source>
</reference>
<gene>
    <name evidence="2" type="ORF">DEACI_0595</name>
    <name evidence="1" type="ORF">DEACI_2161</name>
</gene>
<sequence length="270" mass="29623">MCGRATGTIFNDVKEVFKMTQRSEQAAALKSILQLNREPVGVKFLTTEDYGKLHDSYDDTTKTRYCQALMRAGQGAKIVITDGNISCPASAAAFGLKPLPEVLRSGQMLLNMGLFASLDAGKKAMEGMTRLEQGAYQAVLLSPLKDIEVEPDVVVLESKPEHLMWTSLASIYTTGERLHYSTAVFQATCVDATVIPFVKGIVNSTLGCYGCRDATNINDTEGLTGFPYRFLEDILNNLVSLSQKAMPVARSKKAYQVFHPEQVQESPQTH</sequence>
<name>A0A8S0WNV6_9FIRM</name>
<evidence type="ECO:0000313" key="2">
    <source>
        <dbReference type="EMBL" id="CEJ06149.1"/>
    </source>
</evidence>
<dbReference type="Proteomes" id="UP000836597">
    <property type="component" value="Chromosome"/>
</dbReference>
<dbReference type="KEGG" id="aacx:DEACI_2161"/>
<organism evidence="1">
    <name type="scientific">Acididesulfobacillus acetoxydans</name>
    <dbReference type="NCBI Taxonomy" id="1561005"/>
    <lineage>
        <taxon>Bacteria</taxon>
        <taxon>Bacillati</taxon>
        <taxon>Bacillota</taxon>
        <taxon>Clostridia</taxon>
        <taxon>Eubacteriales</taxon>
        <taxon>Peptococcaceae</taxon>
        <taxon>Acididesulfobacillus</taxon>
    </lineage>
</organism>
<evidence type="ECO:0000313" key="3">
    <source>
        <dbReference type="Proteomes" id="UP001071230"/>
    </source>
</evidence>
<dbReference type="AlphaFoldDB" id="A0A8S0WNV6"/>
<accession>A0A8S0WNV6</accession>
<dbReference type="EMBL" id="CDGJ01000016">
    <property type="protein sequence ID" value="CEJ06149.1"/>
    <property type="molecule type" value="Genomic_DNA"/>
</dbReference>